<proteinExistence type="predicted"/>
<name>A0ABU4VBN3_9PSEU</name>
<protein>
    <submittedName>
        <fullName evidence="1">Uncharacterized protein</fullName>
    </submittedName>
</protein>
<keyword evidence="2" id="KW-1185">Reference proteome</keyword>
<gene>
    <name evidence="1" type="ORF">SK854_44310</name>
</gene>
<dbReference type="EMBL" id="JAXAVU010000017">
    <property type="protein sequence ID" value="MDX8149211.1"/>
    <property type="molecule type" value="Genomic_DNA"/>
</dbReference>
<reference evidence="1 2" key="1">
    <citation type="submission" date="2023-11" db="EMBL/GenBank/DDBJ databases">
        <title>Lentzea sokolovensis, sp. nov., Lentzea kristufkii, sp. nov., and Lentzea miocenensis, sp. nov., rare actinobacteria from Sokolov Coal Basin, Miocene lacustrine sediment, Czech Republic.</title>
        <authorList>
            <person name="Lara A."/>
            <person name="Kotroba L."/>
            <person name="Nouioui I."/>
            <person name="Neumann-Schaal M."/>
            <person name="Mast Y."/>
            <person name="Chronakova A."/>
        </authorList>
    </citation>
    <scope>NUCLEOTIDE SEQUENCE [LARGE SCALE GENOMIC DNA]</scope>
    <source>
        <strain evidence="1 2">BCCO 10_0061</strain>
    </source>
</reference>
<sequence length="47" mass="5148">MTGDEEEFVQVHENGMNVVRGKVFGTVVQLESVNGDLVFPAPKAAWD</sequence>
<evidence type="ECO:0000313" key="2">
    <source>
        <dbReference type="Proteomes" id="UP001285352"/>
    </source>
</evidence>
<comment type="caution">
    <text evidence="1">The sequence shown here is derived from an EMBL/GenBank/DDBJ whole genome shotgun (WGS) entry which is preliminary data.</text>
</comment>
<reference evidence="1 2" key="2">
    <citation type="submission" date="2023-11" db="EMBL/GenBank/DDBJ databases">
        <authorList>
            <person name="Lara A.C."/>
            <person name="Chronakova A."/>
        </authorList>
    </citation>
    <scope>NUCLEOTIDE SEQUENCE [LARGE SCALE GENOMIC DNA]</scope>
    <source>
        <strain evidence="1 2">BCCO 10_0061</strain>
    </source>
</reference>
<dbReference type="Proteomes" id="UP001285352">
    <property type="component" value="Unassembled WGS sequence"/>
</dbReference>
<evidence type="ECO:0000313" key="1">
    <source>
        <dbReference type="EMBL" id="MDX8149211.1"/>
    </source>
</evidence>
<dbReference type="RefSeq" id="WP_319981196.1">
    <property type="nucleotide sequence ID" value="NZ_JAXAVU010000017.1"/>
</dbReference>
<accession>A0ABU4VBN3</accession>
<organism evidence="1 2">
    <name type="scientific">Lentzea sokolovensis</name>
    <dbReference type="NCBI Taxonomy" id="3095429"/>
    <lineage>
        <taxon>Bacteria</taxon>
        <taxon>Bacillati</taxon>
        <taxon>Actinomycetota</taxon>
        <taxon>Actinomycetes</taxon>
        <taxon>Pseudonocardiales</taxon>
        <taxon>Pseudonocardiaceae</taxon>
        <taxon>Lentzea</taxon>
    </lineage>
</organism>